<comment type="caution">
    <text evidence="6">The sequence shown here is derived from an EMBL/GenBank/DDBJ whole genome shotgun (WGS) entry which is preliminary data.</text>
</comment>
<sequence length="517" mass="56532">SPIQNILTRIVRPIESHWRRAAQTTLATSAPRVPEAFPSRVRITYRSSLSSRRRAIEGSKSSPLANSGIRIPPIMTTTRPLPENRNPLLEEERAPAHEILVERRCLGRTELKVKPGQVGTSNATKPDNLGVLDYAHLRVPLPKDLGTSGIFSRGSNRKFPESYFLMRRSNDGFVSATGMFKAAFPYAQAEEEIAEKDYIKNLSDTASEEVAGNVWIHPDQALQLADEYGIRLWIAALLDPEPITHGNDPHIKSPPPYSQSKMANGSRRSRSPEKKQQPQQQPPVETRASTRSRRSASVRSESPGATPQVKTPSRPKATPRKSRRGRGTLSRVDEGAAAVEAESVNGRETGSTDENVKIEVETTTHQHPTSRTTRSGRAASEDMVGGEDSEKTKVNIELPAGNPDLPIPNDTEAMLREARRMVKEAEDLSGAGGGDESTTTSNSNKNPSKPKRKAEEMIEADDEIGLEGPRSGPAKRSRVEIKLRKEKIKRRAAVGITASLALGALVPTLAAAFASWV</sequence>
<dbReference type="GO" id="GO:0030435">
    <property type="term" value="P:sporulation resulting in formation of a cellular spore"/>
    <property type="evidence" value="ECO:0007669"/>
    <property type="project" value="UniProtKB-KW"/>
</dbReference>
<dbReference type="SMART" id="SM01252">
    <property type="entry name" value="KilA-N"/>
    <property type="match status" value="1"/>
</dbReference>
<feature type="non-terminal residue" evidence="6">
    <location>
        <position position="1"/>
    </location>
</feature>
<organism evidence="6 7">
    <name type="scientific">Hortaea werneckii</name>
    <name type="common">Black yeast</name>
    <name type="synonym">Cladosporium werneckii</name>
    <dbReference type="NCBI Taxonomy" id="91943"/>
    <lineage>
        <taxon>Eukaryota</taxon>
        <taxon>Fungi</taxon>
        <taxon>Dikarya</taxon>
        <taxon>Ascomycota</taxon>
        <taxon>Pezizomycotina</taxon>
        <taxon>Dothideomycetes</taxon>
        <taxon>Dothideomycetidae</taxon>
        <taxon>Mycosphaerellales</taxon>
        <taxon>Teratosphaeriaceae</taxon>
        <taxon>Hortaea</taxon>
    </lineage>
</organism>
<dbReference type="Pfam" id="PF04383">
    <property type="entry name" value="KilA-N"/>
    <property type="match status" value="1"/>
</dbReference>
<keyword evidence="4" id="KW-1133">Transmembrane helix</keyword>
<feature type="region of interest" description="Disordered" evidence="3">
    <location>
        <begin position="52"/>
        <end position="81"/>
    </location>
</feature>
<keyword evidence="2" id="KW-0183">Conidiation</keyword>
<evidence type="ECO:0000256" key="1">
    <source>
        <dbReference type="ARBA" id="ARBA00022969"/>
    </source>
</evidence>
<proteinExistence type="predicted"/>
<keyword evidence="4" id="KW-0812">Transmembrane</keyword>
<evidence type="ECO:0000313" key="6">
    <source>
        <dbReference type="EMBL" id="RMY69120.1"/>
    </source>
</evidence>
<protein>
    <recommendedName>
        <fullName evidence="5">HTH APSES-type domain-containing protein</fullName>
    </recommendedName>
</protein>
<dbReference type="AlphaFoldDB" id="A0A3M7DYD2"/>
<accession>A0A3M7DYD2</accession>
<dbReference type="Proteomes" id="UP000281468">
    <property type="component" value="Unassembled WGS sequence"/>
</dbReference>
<gene>
    <name evidence="6" type="ORF">D0862_14908</name>
</gene>
<dbReference type="GO" id="GO:0070197">
    <property type="term" value="P:meiotic attachment of telomere to nuclear envelope"/>
    <property type="evidence" value="ECO:0007669"/>
    <property type="project" value="InterPro"/>
</dbReference>
<keyword evidence="4" id="KW-0472">Membrane</keyword>
<feature type="compositionally biased region" description="Low complexity" evidence="3">
    <location>
        <begin position="437"/>
        <end position="447"/>
    </location>
</feature>
<dbReference type="SUPFAM" id="SSF54616">
    <property type="entry name" value="DNA-binding domain of Mlu1-box binding protein MBP1"/>
    <property type="match status" value="1"/>
</dbReference>
<dbReference type="EMBL" id="QWIQ01001164">
    <property type="protein sequence ID" value="RMY69120.1"/>
    <property type="molecule type" value="Genomic_DNA"/>
</dbReference>
<feature type="transmembrane region" description="Helical" evidence="4">
    <location>
        <begin position="492"/>
        <end position="516"/>
    </location>
</feature>
<dbReference type="GO" id="GO:0003677">
    <property type="term" value="F:DNA binding"/>
    <property type="evidence" value="ECO:0007669"/>
    <property type="project" value="InterPro"/>
</dbReference>
<dbReference type="InterPro" id="IPR036887">
    <property type="entry name" value="HTH_APSES_sf"/>
</dbReference>
<feature type="compositionally biased region" description="Basic and acidic residues" evidence="3">
    <location>
        <begin position="354"/>
        <end position="364"/>
    </location>
</feature>
<dbReference type="PANTHER" id="PTHR38044:SF1">
    <property type="entry name" value="BOUQUET FORMATION PROTEIN 4"/>
    <property type="match status" value="1"/>
</dbReference>
<dbReference type="InterPro" id="IPR037548">
    <property type="entry name" value="Bqt4"/>
</dbReference>
<dbReference type="Gene3D" id="3.10.260.10">
    <property type="entry name" value="Transcription regulator HTH, APSES-type DNA-binding domain"/>
    <property type="match status" value="1"/>
</dbReference>
<dbReference type="GO" id="GO:0048315">
    <property type="term" value="P:conidium formation"/>
    <property type="evidence" value="ECO:0007669"/>
    <property type="project" value="UniProtKB-KW"/>
</dbReference>
<evidence type="ECO:0000256" key="3">
    <source>
        <dbReference type="SAM" id="MobiDB-lite"/>
    </source>
</evidence>
<keyword evidence="1" id="KW-0749">Sporulation</keyword>
<name>A0A3M7DYD2_HORWE</name>
<feature type="region of interest" description="Disordered" evidence="3">
    <location>
        <begin position="245"/>
        <end position="409"/>
    </location>
</feature>
<dbReference type="GO" id="GO:0044820">
    <property type="term" value="P:mitotic telomere tethering at nuclear periphery"/>
    <property type="evidence" value="ECO:0007669"/>
    <property type="project" value="TreeGrafter"/>
</dbReference>
<feature type="compositionally biased region" description="Low complexity" evidence="3">
    <location>
        <begin position="277"/>
        <end position="289"/>
    </location>
</feature>
<evidence type="ECO:0000256" key="2">
    <source>
        <dbReference type="ARBA" id="ARBA00023321"/>
    </source>
</evidence>
<dbReference type="InterPro" id="IPR018004">
    <property type="entry name" value="KilA/APSES_HTH"/>
</dbReference>
<feature type="region of interest" description="Disordered" evidence="3">
    <location>
        <begin position="421"/>
        <end position="478"/>
    </location>
</feature>
<dbReference type="InterPro" id="IPR003163">
    <property type="entry name" value="Tscrpt_reg_HTH_APSES-type"/>
</dbReference>
<dbReference type="GO" id="GO:1990862">
    <property type="term" value="C:nuclear membrane complex Bqt3-Bqt4"/>
    <property type="evidence" value="ECO:0007669"/>
    <property type="project" value="InterPro"/>
</dbReference>
<dbReference type="PANTHER" id="PTHR38044">
    <property type="entry name" value="BOUQUET FORMATION PROTEIN 4"/>
    <property type="match status" value="1"/>
</dbReference>
<evidence type="ECO:0000313" key="7">
    <source>
        <dbReference type="Proteomes" id="UP000281468"/>
    </source>
</evidence>
<evidence type="ECO:0000256" key="4">
    <source>
        <dbReference type="SAM" id="Phobius"/>
    </source>
</evidence>
<feature type="domain" description="HTH APSES-type" evidence="5">
    <location>
        <begin position="140"/>
        <end position="254"/>
    </location>
</feature>
<evidence type="ECO:0000259" key="5">
    <source>
        <dbReference type="PROSITE" id="PS51299"/>
    </source>
</evidence>
<feature type="compositionally biased region" description="Low complexity" evidence="3">
    <location>
        <begin position="365"/>
        <end position="375"/>
    </location>
</feature>
<feature type="compositionally biased region" description="Basic residues" evidence="3">
    <location>
        <begin position="317"/>
        <end position="326"/>
    </location>
</feature>
<dbReference type="PROSITE" id="PS51299">
    <property type="entry name" value="HTH_APSES"/>
    <property type="match status" value="1"/>
</dbReference>
<reference evidence="6 7" key="1">
    <citation type="journal article" date="2018" name="BMC Genomics">
        <title>Genomic evidence for intraspecific hybridization in a clonal and extremely halotolerant yeast.</title>
        <authorList>
            <person name="Gostincar C."/>
            <person name="Stajich J.E."/>
            <person name="Zupancic J."/>
            <person name="Zalar P."/>
            <person name="Gunde-Cimerman N."/>
        </authorList>
    </citation>
    <scope>NUCLEOTIDE SEQUENCE [LARGE SCALE GENOMIC DNA]</scope>
    <source>
        <strain evidence="6 7">EXF-171</strain>
    </source>
</reference>